<dbReference type="InterPro" id="IPR002347">
    <property type="entry name" value="SDR_fam"/>
</dbReference>
<proteinExistence type="inferred from homology"/>
<evidence type="ECO:0000256" key="3">
    <source>
        <dbReference type="ARBA" id="ARBA00071493"/>
    </source>
</evidence>
<dbReference type="InterPro" id="IPR036291">
    <property type="entry name" value="NAD(P)-bd_dom_sf"/>
</dbReference>
<gene>
    <name evidence="4" type="ORF">SAMN05421869_10294</name>
</gene>
<dbReference type="Pfam" id="PF00106">
    <property type="entry name" value="adh_short"/>
    <property type="match status" value="1"/>
</dbReference>
<dbReference type="SUPFAM" id="SSF51735">
    <property type="entry name" value="NAD(P)-binding Rossmann-fold domains"/>
    <property type="match status" value="1"/>
</dbReference>
<sequence>MTATAFGQDSTALQVIAGHDLTGKETIVTGGASGLGYETALALATAGARVVLAGRDDAKGEQAVKALRARTGNEKVVHRHLDLASLESVTTWARKHSATGKPLHILVLNAGVMALPLIRTVDGFESHFAVNHLGHFAFTIGLLPSLRAAGAARVVSVSSRAHRRSDVIFEDPNYAHRPYDAWEAYGQSKTANALFAVGLTTRYIGHGITCNAVSPGGIKTGLQRHMSPQEITSRGWGAPVPSGWKTPEQGAATSVWGALAPELDGVGGKYLEDCAVAAPWTQDDNDSLPSGHYLPRAVDPDRADRLWTLSERLITDSGHPL</sequence>
<dbReference type="PANTHER" id="PTHR24320">
    <property type="entry name" value="RETINOL DEHYDROGENASE"/>
    <property type="match status" value="1"/>
</dbReference>
<evidence type="ECO:0000256" key="2">
    <source>
        <dbReference type="ARBA" id="ARBA00023002"/>
    </source>
</evidence>
<dbReference type="STRING" id="633440.SAMN05421869_10294"/>
<dbReference type="FunFam" id="3.40.50.720:FF:000594">
    <property type="entry name" value="Short-chain oxidoreductase"/>
    <property type="match status" value="1"/>
</dbReference>
<protein>
    <recommendedName>
        <fullName evidence="3">Probable oxidoreductase</fullName>
    </recommendedName>
</protein>
<evidence type="ECO:0000313" key="5">
    <source>
        <dbReference type="Proteomes" id="UP000199202"/>
    </source>
</evidence>
<evidence type="ECO:0000313" key="4">
    <source>
        <dbReference type="EMBL" id="SDH35494.1"/>
    </source>
</evidence>
<dbReference type="CDD" id="cd05327">
    <property type="entry name" value="retinol-DH_like_SDR_c_like"/>
    <property type="match status" value="1"/>
</dbReference>
<dbReference type="EMBL" id="FNDJ01000002">
    <property type="protein sequence ID" value="SDH35494.1"/>
    <property type="molecule type" value="Genomic_DNA"/>
</dbReference>
<name>A0A1G8BQV7_9ACTN</name>
<dbReference type="AlphaFoldDB" id="A0A1G8BQV7"/>
<reference evidence="4 5" key="1">
    <citation type="submission" date="2016-10" db="EMBL/GenBank/DDBJ databases">
        <authorList>
            <person name="de Groot N.N."/>
        </authorList>
    </citation>
    <scope>NUCLEOTIDE SEQUENCE [LARGE SCALE GENOMIC DNA]</scope>
    <source>
        <strain evidence="4 5">CGMCC 4.6533</strain>
    </source>
</reference>
<organism evidence="4 5">
    <name type="scientific">Nonomuraea jiangxiensis</name>
    <dbReference type="NCBI Taxonomy" id="633440"/>
    <lineage>
        <taxon>Bacteria</taxon>
        <taxon>Bacillati</taxon>
        <taxon>Actinomycetota</taxon>
        <taxon>Actinomycetes</taxon>
        <taxon>Streptosporangiales</taxon>
        <taxon>Streptosporangiaceae</taxon>
        <taxon>Nonomuraea</taxon>
    </lineage>
</organism>
<comment type="similarity">
    <text evidence="1">Belongs to the short-chain dehydrogenases/reductases (SDR) family.</text>
</comment>
<dbReference type="PRINTS" id="PR00081">
    <property type="entry name" value="GDHRDH"/>
</dbReference>
<dbReference type="PANTHER" id="PTHR24320:SF148">
    <property type="entry name" value="NAD(P)-BINDING ROSSMANN-FOLD SUPERFAMILY PROTEIN"/>
    <property type="match status" value="1"/>
</dbReference>
<dbReference type="GO" id="GO:0016491">
    <property type="term" value="F:oxidoreductase activity"/>
    <property type="evidence" value="ECO:0007669"/>
    <property type="project" value="UniProtKB-KW"/>
</dbReference>
<dbReference type="Proteomes" id="UP000199202">
    <property type="component" value="Unassembled WGS sequence"/>
</dbReference>
<keyword evidence="2" id="KW-0560">Oxidoreductase</keyword>
<accession>A0A1G8BQV7</accession>
<dbReference type="RefSeq" id="WP_090929343.1">
    <property type="nucleotide sequence ID" value="NZ_FNDJ01000002.1"/>
</dbReference>
<evidence type="ECO:0000256" key="1">
    <source>
        <dbReference type="ARBA" id="ARBA00006484"/>
    </source>
</evidence>
<dbReference type="OrthoDB" id="4577644at2"/>
<dbReference type="Gene3D" id="3.40.50.720">
    <property type="entry name" value="NAD(P)-binding Rossmann-like Domain"/>
    <property type="match status" value="1"/>
</dbReference>
<keyword evidence="5" id="KW-1185">Reference proteome</keyword>